<dbReference type="EMBL" id="JXTB01000111">
    <property type="protein sequence ID" value="PON62610.1"/>
    <property type="molecule type" value="Genomic_DNA"/>
</dbReference>
<evidence type="ECO:0000256" key="6">
    <source>
        <dbReference type="ARBA" id="ARBA00022692"/>
    </source>
</evidence>
<dbReference type="Proteomes" id="UP000237105">
    <property type="component" value="Unassembled WGS sequence"/>
</dbReference>
<keyword evidence="11 16" id="KW-1133">Transmembrane helix</keyword>
<dbReference type="EC" id="2.3.2.27" evidence="4"/>
<gene>
    <name evidence="18" type="ORF">PanWU01x14_137250</name>
</gene>
<dbReference type="AlphaFoldDB" id="A0A2P5CNH2"/>
<comment type="catalytic activity">
    <reaction evidence="1">
        <text>S-ubiquitinyl-[E2 ubiquitin-conjugating enzyme]-L-cysteine + [acceptor protein]-L-lysine = [E2 ubiquitin-conjugating enzyme]-L-cysteine + N(6)-ubiquitinyl-[acceptor protein]-L-lysine.</text>
        <dbReference type="EC" id="2.3.2.27"/>
    </reaction>
</comment>
<dbReference type="InterPro" id="IPR001841">
    <property type="entry name" value="Znf_RING"/>
</dbReference>
<evidence type="ECO:0000256" key="9">
    <source>
        <dbReference type="ARBA" id="ARBA00022786"/>
    </source>
</evidence>
<evidence type="ECO:0000256" key="11">
    <source>
        <dbReference type="ARBA" id="ARBA00022989"/>
    </source>
</evidence>
<evidence type="ECO:0000256" key="16">
    <source>
        <dbReference type="SAM" id="Phobius"/>
    </source>
</evidence>
<keyword evidence="10" id="KW-0862">Zinc</keyword>
<feature type="region of interest" description="Disordered" evidence="15">
    <location>
        <begin position="224"/>
        <end position="246"/>
    </location>
</feature>
<dbReference type="GO" id="GO:0016020">
    <property type="term" value="C:membrane"/>
    <property type="evidence" value="ECO:0007669"/>
    <property type="project" value="UniProtKB-SubCell"/>
</dbReference>
<evidence type="ECO:0000256" key="13">
    <source>
        <dbReference type="ARBA" id="ARBA00024209"/>
    </source>
</evidence>
<feature type="transmembrane region" description="Helical" evidence="16">
    <location>
        <begin position="39"/>
        <end position="63"/>
    </location>
</feature>
<dbReference type="GO" id="GO:0016567">
    <property type="term" value="P:protein ubiquitination"/>
    <property type="evidence" value="ECO:0007669"/>
    <property type="project" value="InterPro"/>
</dbReference>
<dbReference type="SMART" id="SM00184">
    <property type="entry name" value="RING"/>
    <property type="match status" value="1"/>
</dbReference>
<keyword evidence="19" id="KW-1185">Reference proteome</keyword>
<dbReference type="CDD" id="cd16461">
    <property type="entry name" value="RING-H2_EL5-like"/>
    <property type="match status" value="1"/>
</dbReference>
<accession>A0A2P5CNH2</accession>
<dbReference type="GO" id="GO:0061630">
    <property type="term" value="F:ubiquitin protein ligase activity"/>
    <property type="evidence" value="ECO:0007669"/>
    <property type="project" value="UniProtKB-EC"/>
</dbReference>
<keyword evidence="6 16" id="KW-0812">Transmembrane</keyword>
<dbReference type="PANTHER" id="PTHR46913">
    <property type="entry name" value="RING-H2 FINGER PROTEIN ATL16"/>
    <property type="match status" value="1"/>
</dbReference>
<evidence type="ECO:0000256" key="12">
    <source>
        <dbReference type="ARBA" id="ARBA00023136"/>
    </source>
</evidence>
<proteinExistence type="inferred from homology"/>
<evidence type="ECO:0000256" key="2">
    <source>
        <dbReference type="ARBA" id="ARBA00004167"/>
    </source>
</evidence>
<feature type="domain" description="RING-type" evidence="17">
    <location>
        <begin position="133"/>
        <end position="175"/>
    </location>
</feature>
<evidence type="ECO:0000256" key="3">
    <source>
        <dbReference type="ARBA" id="ARBA00004906"/>
    </source>
</evidence>
<evidence type="ECO:0000313" key="18">
    <source>
        <dbReference type="EMBL" id="PON62610.1"/>
    </source>
</evidence>
<keyword evidence="7" id="KW-0479">Metal-binding</keyword>
<keyword evidence="8 14" id="KW-0863">Zinc-finger</keyword>
<dbReference type="InterPro" id="IPR044600">
    <property type="entry name" value="ATL1/ATL16-like"/>
</dbReference>
<comment type="pathway">
    <text evidence="3">Protein modification; protein ubiquitination.</text>
</comment>
<reference evidence="19" key="1">
    <citation type="submission" date="2016-06" db="EMBL/GenBank/DDBJ databases">
        <title>Parallel loss of symbiosis genes in relatives of nitrogen-fixing non-legume Parasponia.</title>
        <authorList>
            <person name="Van Velzen R."/>
            <person name="Holmer R."/>
            <person name="Bu F."/>
            <person name="Rutten L."/>
            <person name="Van Zeijl A."/>
            <person name="Liu W."/>
            <person name="Santuari L."/>
            <person name="Cao Q."/>
            <person name="Sharma T."/>
            <person name="Shen D."/>
            <person name="Roswanjaya Y."/>
            <person name="Wardhani T."/>
            <person name="Kalhor M.S."/>
            <person name="Jansen J."/>
            <person name="Van den Hoogen J."/>
            <person name="Gungor B."/>
            <person name="Hartog M."/>
            <person name="Hontelez J."/>
            <person name="Verver J."/>
            <person name="Yang W.-C."/>
            <person name="Schijlen E."/>
            <person name="Repin R."/>
            <person name="Schilthuizen M."/>
            <person name="Schranz E."/>
            <person name="Heidstra R."/>
            <person name="Miyata K."/>
            <person name="Fedorova E."/>
            <person name="Kohlen W."/>
            <person name="Bisseling T."/>
            <person name="Smit S."/>
            <person name="Geurts R."/>
        </authorList>
    </citation>
    <scope>NUCLEOTIDE SEQUENCE [LARGE SCALE GENOMIC DNA]</scope>
    <source>
        <strain evidence="19">cv. WU1-14</strain>
    </source>
</reference>
<organism evidence="18 19">
    <name type="scientific">Parasponia andersonii</name>
    <name type="common">Sponia andersonii</name>
    <dbReference type="NCBI Taxonomy" id="3476"/>
    <lineage>
        <taxon>Eukaryota</taxon>
        <taxon>Viridiplantae</taxon>
        <taxon>Streptophyta</taxon>
        <taxon>Embryophyta</taxon>
        <taxon>Tracheophyta</taxon>
        <taxon>Spermatophyta</taxon>
        <taxon>Magnoliopsida</taxon>
        <taxon>eudicotyledons</taxon>
        <taxon>Gunneridae</taxon>
        <taxon>Pentapetalae</taxon>
        <taxon>rosids</taxon>
        <taxon>fabids</taxon>
        <taxon>Rosales</taxon>
        <taxon>Cannabaceae</taxon>
        <taxon>Parasponia</taxon>
    </lineage>
</organism>
<dbReference type="InterPro" id="IPR013083">
    <property type="entry name" value="Znf_RING/FYVE/PHD"/>
</dbReference>
<evidence type="ECO:0000256" key="15">
    <source>
        <dbReference type="SAM" id="MobiDB-lite"/>
    </source>
</evidence>
<evidence type="ECO:0000256" key="4">
    <source>
        <dbReference type="ARBA" id="ARBA00012483"/>
    </source>
</evidence>
<evidence type="ECO:0000256" key="7">
    <source>
        <dbReference type="ARBA" id="ARBA00022723"/>
    </source>
</evidence>
<evidence type="ECO:0000256" key="5">
    <source>
        <dbReference type="ARBA" id="ARBA00022679"/>
    </source>
</evidence>
<evidence type="ECO:0000313" key="19">
    <source>
        <dbReference type="Proteomes" id="UP000237105"/>
    </source>
</evidence>
<comment type="subcellular location">
    <subcellularLocation>
        <location evidence="2">Membrane</location>
        <topology evidence="2">Single-pass membrane protein</topology>
    </subcellularLocation>
</comment>
<dbReference type="PANTHER" id="PTHR46913:SF8">
    <property type="entry name" value="RING-TYPE E3 UBIQUITIN TRANSFERASE"/>
    <property type="match status" value="1"/>
</dbReference>
<dbReference type="Pfam" id="PF13639">
    <property type="entry name" value="zf-RING_2"/>
    <property type="match status" value="1"/>
</dbReference>
<dbReference type="SUPFAM" id="SSF57850">
    <property type="entry name" value="RING/U-box"/>
    <property type="match status" value="1"/>
</dbReference>
<evidence type="ECO:0000259" key="17">
    <source>
        <dbReference type="PROSITE" id="PS50089"/>
    </source>
</evidence>
<evidence type="ECO:0000256" key="8">
    <source>
        <dbReference type="ARBA" id="ARBA00022771"/>
    </source>
</evidence>
<dbReference type="GO" id="GO:0008270">
    <property type="term" value="F:zinc ion binding"/>
    <property type="evidence" value="ECO:0007669"/>
    <property type="project" value="UniProtKB-KW"/>
</dbReference>
<sequence>MAPSFIHFNHLGFQALPTIKVQTGSSQTHQTELSTPGSAFPILAVALLSIMGTAFLLASYYIFVVKCCSNWHQFNPIRRFSDLGGSRQDDESFIAFSPTTMWNRGGLDASVIREIPTFQFKGGEIEDRSVFGCVVCLNEFQVHDTLRVLPNCSHAFHLDCIDIWLQKNANCPLCRTSISGTIRCPIDQIIAPSSSPQEIQPYSDSLMGSDEDFVVIELGGEEESGVAFPPRQQERDNPEEALVPRSHSPRKLYHNLKVKKCHHVSIMGDECIDVRDHKDDDQFFSVQPLRRSFSWDSATDRQLYSTVQEIIKKNRRPLNEFSTSEGCETRVGRSFFPFRHGRGSRNAIFPFEL</sequence>
<dbReference type="PROSITE" id="PS50089">
    <property type="entry name" value="ZF_RING_2"/>
    <property type="match status" value="1"/>
</dbReference>
<protein>
    <recommendedName>
        <fullName evidence="4">RING-type E3 ubiquitin transferase</fullName>
        <ecNumber evidence="4">2.3.2.27</ecNumber>
    </recommendedName>
</protein>
<keyword evidence="5" id="KW-0808">Transferase</keyword>
<keyword evidence="9" id="KW-0833">Ubl conjugation pathway</keyword>
<dbReference type="FunFam" id="3.30.40.10:FF:000187">
    <property type="entry name" value="E3 ubiquitin-protein ligase ATL6"/>
    <property type="match status" value="1"/>
</dbReference>
<evidence type="ECO:0000256" key="10">
    <source>
        <dbReference type="ARBA" id="ARBA00022833"/>
    </source>
</evidence>
<keyword evidence="12 16" id="KW-0472">Membrane</keyword>
<comment type="caution">
    <text evidence="18">The sequence shown here is derived from an EMBL/GenBank/DDBJ whole genome shotgun (WGS) entry which is preliminary data.</text>
</comment>
<dbReference type="OrthoDB" id="8062037at2759"/>
<comment type="similarity">
    <text evidence="13">Belongs to the RING-type zinc finger family. ATL subfamily.</text>
</comment>
<evidence type="ECO:0000256" key="14">
    <source>
        <dbReference type="PROSITE-ProRule" id="PRU00175"/>
    </source>
</evidence>
<dbReference type="Gene3D" id="3.30.40.10">
    <property type="entry name" value="Zinc/RING finger domain, C3HC4 (zinc finger)"/>
    <property type="match status" value="1"/>
</dbReference>
<name>A0A2P5CNH2_PARAD</name>
<evidence type="ECO:0000256" key="1">
    <source>
        <dbReference type="ARBA" id="ARBA00000900"/>
    </source>
</evidence>